<dbReference type="PROSITE" id="PS51755">
    <property type="entry name" value="OMPR_PHOB"/>
    <property type="match status" value="1"/>
</dbReference>
<dbReference type="PRINTS" id="PR00364">
    <property type="entry name" value="DISEASERSIST"/>
</dbReference>
<sequence length="1073" mass="114039">MRFGVLGPLDVRTAAGSPVPVPQLKVRALLAALLAASGRPLAASRLIDDLWGTDHMPRHPGNALQGKVARLRRALDDAEPGAGKRVVAQAGGYLLRTGPDDVDASRFTDLATRARAAGDPAARAALLTEALELWRGPAFADFADEPFALPATARLEEDRLLALEDLAEARLELGEHGPLAAELGDLVARHPRRERLRAAHMRALYRAGRQGDALAAYADLRHRLAEELGADPGADIAALHEAILRQDPDLAAAPGRHRTNLPAPVTDLIGRDADLAGTRELLASGRLVTFTGPGGVGKTRLAVEAASQLLDRFPDGVWLVELAGIGPSDEAQVLCTVAETVLAILGIRETGSGPSHENGPRAMADRLANALRGRRLLLVLDNCEHVVAPVARLAERLLRGAPDLRILATGREPLGLSGELVRAVPPLDTPPPDAGNDPAALRASGAVRLFLARAAAASGFTLDSGNAAAVADLCRRLDGIPLALELAASRVRTLGIHGLTARLDDRFGLLVDGYRDAPERQRTLRAVIDWSWELLTAAERTVLRRLAVHADGCSLEGAEAVCAGGGVRTGDVLELVGRLVDRSLVTLTDRASGPRYRLLESVQEYCAERLRESGELSAVRERHRDHYIELAERALPHLRGHDQRAWLERLDDESANLRRALEHAVHEGAAEPALRLVNALAWYWVLRGRLAEARRSAESAMALEGGDPAERAAAMAWRAGFTYLEGDRAAGADRAHEVAALYERAGTPAGRAAALWFLGFAQMGVDLEGGERLVDRALADFRALGDDWGTAAALSLRARHALARSDLPSARRDGEDSARLFGGLGDRWGQVQTVFPLATLAEITGDHAEAARLHREGLRLSEELGLWTDAVKQLCGLGRIALLTGDHDRARALHERARGLAAEQNFRSGEVNAEIGLGLGDRRDGRLDAAEARMRGLLDWFRAVDFGPGGTLVLAELGFIAEQRGDAAAAWRLHLDGLAAARGLGDPRAEALALEGLAGARALAGHPRHAAVLLGAAAAARASVGAPLPPAERGDVDRTTTRARTALGAPAFTTAFTTGTGLTPEAAVEKATP</sequence>
<comment type="similarity">
    <text evidence="1">Belongs to the AfsR/DnrI/RedD regulatory family.</text>
</comment>
<dbReference type="InterPro" id="IPR005158">
    <property type="entry name" value="BTAD"/>
</dbReference>
<dbReference type="InterPro" id="IPR027417">
    <property type="entry name" value="P-loop_NTPase"/>
</dbReference>
<feature type="domain" description="OmpR/PhoB-type" evidence="4">
    <location>
        <begin position="1"/>
        <end position="97"/>
    </location>
</feature>
<dbReference type="InterPro" id="IPR058852">
    <property type="entry name" value="HTH_77"/>
</dbReference>
<comment type="caution">
    <text evidence="5">The sequence shown here is derived from an EMBL/GenBank/DDBJ whole genome shotgun (WGS) entry which is preliminary data.</text>
</comment>
<dbReference type="PANTHER" id="PTHR47691">
    <property type="entry name" value="REGULATOR-RELATED"/>
    <property type="match status" value="1"/>
</dbReference>
<dbReference type="SMART" id="SM00862">
    <property type="entry name" value="Trans_reg_C"/>
    <property type="match status" value="1"/>
</dbReference>
<dbReference type="Pfam" id="PF03704">
    <property type="entry name" value="BTAD"/>
    <property type="match status" value="1"/>
</dbReference>
<dbReference type="Gene3D" id="3.40.50.300">
    <property type="entry name" value="P-loop containing nucleotide triphosphate hydrolases"/>
    <property type="match status" value="1"/>
</dbReference>
<dbReference type="SMART" id="SM01043">
    <property type="entry name" value="BTAD"/>
    <property type="match status" value="1"/>
</dbReference>
<dbReference type="InterPro" id="IPR011990">
    <property type="entry name" value="TPR-like_helical_dom_sf"/>
</dbReference>
<accession>A0ABV8FHC6</accession>
<evidence type="ECO:0000259" key="4">
    <source>
        <dbReference type="PROSITE" id="PS51755"/>
    </source>
</evidence>
<dbReference type="Proteomes" id="UP001595847">
    <property type="component" value="Unassembled WGS sequence"/>
</dbReference>
<dbReference type="Gene3D" id="1.10.10.10">
    <property type="entry name" value="Winged helix-like DNA-binding domain superfamily/Winged helix DNA-binding domain"/>
    <property type="match status" value="1"/>
</dbReference>
<feature type="DNA-binding region" description="OmpR/PhoB-type" evidence="3">
    <location>
        <begin position="1"/>
        <end position="97"/>
    </location>
</feature>
<dbReference type="RefSeq" id="WP_378529589.1">
    <property type="nucleotide sequence ID" value="NZ_JBHSBH010000003.1"/>
</dbReference>
<dbReference type="InterPro" id="IPR016032">
    <property type="entry name" value="Sig_transdc_resp-reg_C-effctor"/>
</dbReference>
<dbReference type="SUPFAM" id="SSF48452">
    <property type="entry name" value="TPR-like"/>
    <property type="match status" value="2"/>
</dbReference>
<keyword evidence="6" id="KW-1185">Reference proteome</keyword>
<dbReference type="InterPro" id="IPR036388">
    <property type="entry name" value="WH-like_DNA-bd_sf"/>
</dbReference>
<name>A0ABV8FHC6_9ACTN</name>
<dbReference type="Gene3D" id="1.25.40.10">
    <property type="entry name" value="Tetratricopeptide repeat domain"/>
    <property type="match status" value="3"/>
</dbReference>
<dbReference type="Pfam" id="PF25872">
    <property type="entry name" value="HTH_77"/>
    <property type="match status" value="1"/>
</dbReference>
<evidence type="ECO:0000313" key="5">
    <source>
        <dbReference type="EMBL" id="MFC3994739.1"/>
    </source>
</evidence>
<dbReference type="Pfam" id="PF00931">
    <property type="entry name" value="NB-ARC"/>
    <property type="match status" value="1"/>
</dbReference>
<reference evidence="6" key="1">
    <citation type="journal article" date="2019" name="Int. J. Syst. Evol. Microbiol.">
        <title>The Global Catalogue of Microorganisms (GCM) 10K type strain sequencing project: providing services to taxonomists for standard genome sequencing and annotation.</title>
        <authorList>
            <consortium name="The Broad Institute Genomics Platform"/>
            <consortium name="The Broad Institute Genome Sequencing Center for Infectious Disease"/>
            <person name="Wu L."/>
            <person name="Ma J."/>
        </authorList>
    </citation>
    <scope>NUCLEOTIDE SEQUENCE [LARGE SCALE GENOMIC DNA]</scope>
    <source>
        <strain evidence="6">TBRC 1826</strain>
    </source>
</reference>
<evidence type="ECO:0000256" key="3">
    <source>
        <dbReference type="PROSITE-ProRule" id="PRU01091"/>
    </source>
</evidence>
<dbReference type="SUPFAM" id="SSF52540">
    <property type="entry name" value="P-loop containing nucleoside triphosphate hydrolases"/>
    <property type="match status" value="1"/>
</dbReference>
<dbReference type="EMBL" id="JBHSBH010000003">
    <property type="protein sequence ID" value="MFC3994739.1"/>
    <property type="molecule type" value="Genomic_DNA"/>
</dbReference>
<evidence type="ECO:0000313" key="6">
    <source>
        <dbReference type="Proteomes" id="UP001595847"/>
    </source>
</evidence>
<organism evidence="5 6">
    <name type="scientific">Nocardiopsis sediminis</name>
    <dbReference type="NCBI Taxonomy" id="1778267"/>
    <lineage>
        <taxon>Bacteria</taxon>
        <taxon>Bacillati</taxon>
        <taxon>Actinomycetota</taxon>
        <taxon>Actinomycetes</taxon>
        <taxon>Streptosporangiales</taxon>
        <taxon>Nocardiopsidaceae</taxon>
        <taxon>Nocardiopsis</taxon>
    </lineage>
</organism>
<dbReference type="SUPFAM" id="SSF46894">
    <property type="entry name" value="C-terminal effector domain of the bipartite response regulators"/>
    <property type="match status" value="1"/>
</dbReference>
<evidence type="ECO:0000256" key="2">
    <source>
        <dbReference type="ARBA" id="ARBA00023125"/>
    </source>
</evidence>
<proteinExistence type="inferred from homology"/>
<protein>
    <submittedName>
        <fullName evidence="5">BTAD domain-containing putative transcriptional regulator</fullName>
    </submittedName>
</protein>
<evidence type="ECO:0000256" key="1">
    <source>
        <dbReference type="ARBA" id="ARBA00005820"/>
    </source>
</evidence>
<dbReference type="InterPro" id="IPR001867">
    <property type="entry name" value="OmpR/PhoB-type_DNA-bd"/>
</dbReference>
<dbReference type="InterPro" id="IPR002182">
    <property type="entry name" value="NB-ARC"/>
</dbReference>
<keyword evidence="2 3" id="KW-0238">DNA-binding</keyword>
<dbReference type="CDD" id="cd15831">
    <property type="entry name" value="BTAD"/>
    <property type="match status" value="1"/>
</dbReference>
<dbReference type="PANTHER" id="PTHR47691:SF3">
    <property type="entry name" value="HTH-TYPE TRANSCRIPTIONAL REGULATOR RV0890C-RELATED"/>
    <property type="match status" value="1"/>
</dbReference>
<gene>
    <name evidence="5" type="ORF">ACFOVU_02355</name>
</gene>